<dbReference type="Proteomes" id="UP001327459">
    <property type="component" value="Chromosome"/>
</dbReference>
<evidence type="ECO:0000313" key="3">
    <source>
        <dbReference type="Proteomes" id="UP001327459"/>
    </source>
</evidence>
<feature type="transmembrane region" description="Helical" evidence="1">
    <location>
        <begin position="27"/>
        <end position="50"/>
    </location>
</feature>
<keyword evidence="1" id="KW-0812">Transmembrane</keyword>
<keyword evidence="1" id="KW-1133">Transmembrane helix</keyword>
<feature type="transmembrane region" description="Helical" evidence="1">
    <location>
        <begin position="56"/>
        <end position="73"/>
    </location>
</feature>
<organism evidence="2 3">
    <name type="scientific">Guyparkeria halophila</name>
    <dbReference type="NCBI Taxonomy" id="47960"/>
    <lineage>
        <taxon>Bacteria</taxon>
        <taxon>Pseudomonadati</taxon>
        <taxon>Pseudomonadota</taxon>
        <taxon>Gammaproteobacteria</taxon>
        <taxon>Chromatiales</taxon>
        <taxon>Thioalkalibacteraceae</taxon>
        <taxon>Guyparkeria</taxon>
    </lineage>
</organism>
<evidence type="ECO:0000256" key="1">
    <source>
        <dbReference type="SAM" id="Phobius"/>
    </source>
</evidence>
<name>A0ABZ0YWA1_9GAMM</name>
<reference evidence="2 3" key="1">
    <citation type="submission" date="2023-11" db="EMBL/GenBank/DDBJ databases">
        <title>MicrobeMod: A computational toolkit for identifying prokaryotic methylation and restriction-modification with nanopore sequencing.</title>
        <authorList>
            <person name="Crits-Christoph A."/>
            <person name="Kang S.C."/>
            <person name="Lee H."/>
            <person name="Ostrov N."/>
        </authorList>
    </citation>
    <scope>NUCLEOTIDE SEQUENCE [LARGE SCALE GENOMIC DNA]</scope>
    <source>
        <strain evidence="2 3">ATCC 49870</strain>
    </source>
</reference>
<proteinExistence type="predicted"/>
<dbReference type="EMBL" id="CP140153">
    <property type="protein sequence ID" value="WQH16439.1"/>
    <property type="molecule type" value="Genomic_DNA"/>
</dbReference>
<accession>A0ABZ0YWA1</accession>
<sequence length="95" mass="10155">MNDPDKTPAGTDQKGQGGYWSARFKGLLQVGAGNMFASSVIAGLFLGFMLDSWLETAPIFMLILGALGFIAGMRNAKKALLATGRDDEPRDSDRS</sequence>
<gene>
    <name evidence="2" type="ORF">SR882_00655</name>
</gene>
<keyword evidence="1" id="KW-0472">Membrane</keyword>
<dbReference type="InterPro" id="IPR032820">
    <property type="entry name" value="ATPase_put"/>
</dbReference>
<keyword evidence="3" id="KW-1185">Reference proteome</keyword>
<dbReference type="Pfam" id="PF09527">
    <property type="entry name" value="ATPase_gene1"/>
    <property type="match status" value="1"/>
</dbReference>
<evidence type="ECO:0000313" key="2">
    <source>
        <dbReference type="EMBL" id="WQH16439.1"/>
    </source>
</evidence>
<protein>
    <submittedName>
        <fullName evidence="2">AtpZ/AtpI family protein</fullName>
    </submittedName>
</protein>
<dbReference type="RefSeq" id="WP_322521434.1">
    <property type="nucleotide sequence ID" value="NZ_CP140153.1"/>
</dbReference>